<dbReference type="Proteomes" id="UP001140076">
    <property type="component" value="Unassembled WGS sequence"/>
</dbReference>
<reference evidence="2" key="1">
    <citation type="submission" date="2021-10" db="EMBL/GenBank/DDBJ databases">
        <title>Streptomonospora sp. nov., isolated from mangrove soil.</title>
        <authorList>
            <person name="Chen X."/>
            <person name="Ge X."/>
            <person name="Liu W."/>
        </authorList>
    </citation>
    <scope>NUCLEOTIDE SEQUENCE</scope>
    <source>
        <strain evidence="2">S1-112</strain>
    </source>
</reference>
<accession>A0A9X3NJP9</accession>
<keyword evidence="3" id="KW-1185">Reference proteome</keyword>
<proteinExistence type="predicted"/>
<evidence type="ECO:0000313" key="2">
    <source>
        <dbReference type="EMBL" id="MDA0564533.1"/>
    </source>
</evidence>
<dbReference type="AlphaFoldDB" id="A0A9X3NJP9"/>
<evidence type="ECO:0000256" key="1">
    <source>
        <dbReference type="SAM" id="MobiDB-lite"/>
    </source>
</evidence>
<dbReference type="RefSeq" id="WP_270071814.1">
    <property type="nucleotide sequence ID" value="NZ_JAJAQC010000012.1"/>
</dbReference>
<dbReference type="EMBL" id="JAJAQC010000012">
    <property type="protein sequence ID" value="MDA0564533.1"/>
    <property type="molecule type" value="Genomic_DNA"/>
</dbReference>
<evidence type="ECO:0000313" key="3">
    <source>
        <dbReference type="Proteomes" id="UP001140076"/>
    </source>
</evidence>
<feature type="compositionally biased region" description="Basic and acidic residues" evidence="1">
    <location>
        <begin position="32"/>
        <end position="50"/>
    </location>
</feature>
<protein>
    <submittedName>
        <fullName evidence="2">Uncharacterized protein</fullName>
    </submittedName>
</protein>
<sequence length="56" mass="6641">MTRSSRGRALEDDRDDNDEEERIRLQYGPPRGIDDDLDHPGVEERIERWRYAGPQT</sequence>
<organism evidence="2 3">
    <name type="scientific">Streptomonospora mangrovi</name>
    <dbReference type="NCBI Taxonomy" id="2883123"/>
    <lineage>
        <taxon>Bacteria</taxon>
        <taxon>Bacillati</taxon>
        <taxon>Actinomycetota</taxon>
        <taxon>Actinomycetes</taxon>
        <taxon>Streptosporangiales</taxon>
        <taxon>Nocardiopsidaceae</taxon>
        <taxon>Streptomonospora</taxon>
    </lineage>
</organism>
<comment type="caution">
    <text evidence="2">The sequence shown here is derived from an EMBL/GenBank/DDBJ whole genome shotgun (WGS) entry which is preliminary data.</text>
</comment>
<name>A0A9X3NJP9_9ACTN</name>
<gene>
    <name evidence="2" type="ORF">LG943_09360</name>
</gene>
<feature type="region of interest" description="Disordered" evidence="1">
    <location>
        <begin position="1"/>
        <end position="56"/>
    </location>
</feature>